<comment type="caution">
    <text evidence="1">The sequence shown here is derived from an EMBL/GenBank/DDBJ whole genome shotgun (WGS) entry which is preliminary data.</text>
</comment>
<protein>
    <submittedName>
        <fullName evidence="1">Uncharacterized protein</fullName>
    </submittedName>
</protein>
<dbReference type="EMBL" id="JAFCJH010000022">
    <property type="protein sequence ID" value="MBR0797976.1"/>
    <property type="molecule type" value="Genomic_DNA"/>
</dbReference>
<evidence type="ECO:0000313" key="2">
    <source>
        <dbReference type="Proteomes" id="UP001315278"/>
    </source>
</evidence>
<sequence>MKIPVRKFKSMAVALKTLEPYIKDATHLQTGKPFHNFGDMRSREAAANWLLCATANAIDGRNLTVASTKDPIGGDGIIHDEDTGDSLPTEHVMVPRNSGGANADLQALILKAIDDKRNKGGAAYASGKTLVVFVDADAGEWHPNKVARALPDPLHFPTVWVVGLHGVTDGAYAYNVVHLDMSDGSAPVYRVHITKDFDDWQVEAVQ</sequence>
<dbReference type="Proteomes" id="UP001315278">
    <property type="component" value="Unassembled WGS sequence"/>
</dbReference>
<dbReference type="RefSeq" id="WP_212493522.1">
    <property type="nucleotide sequence ID" value="NZ_JAFCJH010000022.1"/>
</dbReference>
<proteinExistence type="predicted"/>
<accession>A0ABS5FME6</accession>
<gene>
    <name evidence="1" type="ORF">JQ615_21535</name>
</gene>
<reference evidence="2" key="1">
    <citation type="journal article" date="2021" name="ISME J.">
        <title>Evolutionary origin and ecological implication of a unique nif island in free-living Bradyrhizobium lineages.</title>
        <authorList>
            <person name="Tao J."/>
        </authorList>
    </citation>
    <scope>NUCLEOTIDE SEQUENCE [LARGE SCALE GENOMIC DNA]</scope>
    <source>
        <strain evidence="2">SZCCT0434</strain>
    </source>
</reference>
<name>A0ABS5FME6_9BRAD</name>
<organism evidence="1 2">
    <name type="scientific">Bradyrhizobium jicamae</name>
    <dbReference type="NCBI Taxonomy" id="280332"/>
    <lineage>
        <taxon>Bacteria</taxon>
        <taxon>Pseudomonadati</taxon>
        <taxon>Pseudomonadota</taxon>
        <taxon>Alphaproteobacteria</taxon>
        <taxon>Hyphomicrobiales</taxon>
        <taxon>Nitrobacteraceae</taxon>
        <taxon>Bradyrhizobium</taxon>
    </lineage>
</organism>
<evidence type="ECO:0000313" key="1">
    <source>
        <dbReference type="EMBL" id="MBR0797976.1"/>
    </source>
</evidence>
<keyword evidence="2" id="KW-1185">Reference proteome</keyword>